<sequence>MICMIFVLWTTAAISTGLPVYEQLLKKTFTALMSSDAMLPLQDKDFNVSVSNERGDRNRTYDFHLRNGSLHTTKCASSDEIKGNCDSIENTIICRVSTMGWCASYCGKISHRSLSAAFNVTVTVDEYQTPYSPADISVYIQLPSGTNQQANRPQV</sequence>
<organism evidence="2">
    <name type="scientific">Amblyomma americanum</name>
    <name type="common">Lone star tick</name>
    <dbReference type="NCBI Taxonomy" id="6943"/>
    <lineage>
        <taxon>Eukaryota</taxon>
        <taxon>Metazoa</taxon>
        <taxon>Ecdysozoa</taxon>
        <taxon>Arthropoda</taxon>
        <taxon>Chelicerata</taxon>
        <taxon>Arachnida</taxon>
        <taxon>Acari</taxon>
        <taxon>Parasitiformes</taxon>
        <taxon>Ixodida</taxon>
        <taxon>Ixodoidea</taxon>
        <taxon>Ixodidae</taxon>
        <taxon>Amblyomminae</taxon>
        <taxon>Amblyomma</taxon>
    </lineage>
</organism>
<reference evidence="2" key="1">
    <citation type="journal article" date="2015" name="PLoS ONE">
        <title>An Insight into the Sialome of the Lone Star Tick, Amblyomma americanum, with a Glimpse on Its Time Dependent Gene Expression.</title>
        <authorList>
            <person name="Karim S."/>
            <person name="Ribeiro J.M."/>
        </authorList>
    </citation>
    <scope>NUCLEOTIDE SEQUENCE</scope>
    <source>
        <tissue evidence="2">Salivary gland</tissue>
    </source>
</reference>
<accession>A0A0C9R5J9</accession>
<evidence type="ECO:0000313" key="2">
    <source>
        <dbReference type="EMBL" id="JAG92250.1"/>
    </source>
</evidence>
<dbReference type="AlphaFoldDB" id="A0A0C9R5J9"/>
<feature type="signal peptide" evidence="1">
    <location>
        <begin position="1"/>
        <end position="17"/>
    </location>
</feature>
<keyword evidence="1" id="KW-0732">Signal</keyword>
<feature type="chain" id="PRO_5002211764" evidence="1">
    <location>
        <begin position="18"/>
        <end position="155"/>
    </location>
</feature>
<proteinExistence type="evidence at transcript level"/>
<dbReference type="EMBL" id="GBZX01000490">
    <property type="protein sequence ID" value="JAG92250.1"/>
    <property type="molecule type" value="mRNA"/>
</dbReference>
<name>A0A0C9R5J9_AMBAM</name>
<evidence type="ECO:0000256" key="1">
    <source>
        <dbReference type="SAM" id="SignalP"/>
    </source>
</evidence>
<protein>
    <submittedName>
        <fullName evidence="2">Putative secreted protein</fullName>
    </submittedName>
</protein>